<proteinExistence type="inferred from homology"/>
<sequence length="519" mass="59783">MNTSDIRHCGILMHITSLPGPHGIGDLGKEAYAFADYLVSSGVTLWQILPLGPTGFGNSPYAARSTFAGNELMIDLDWLVEKGFLTEDDIAAPPSFLTSRVDYDMVGSWKLPLLKKAAHTFLSIVKPSGRTKEIRQAFDSFCSSNASWLDDYAIFMVLYEKYNDARWFSVWDKKYATRDEEALKRLVREHAVDIKVWKILQFFFDEQWLALRKYVNEQGIRFIGDIPIFVSADSSDTWSNLHMFKTDAQGRYTAISGVPPDYFSVTGQLWGNPVYDWNVLRKDGYSWWLQRIKRMFHQTDILRIDHFRGFDSYWEVPYGNKTAEIGTWVKVPGKDFFATVRKEMGELPIIAEDLGFMTDSVQKLRLSNGFPGMKIFQFGFSRTPSGSPNPFDTFLPHNYERECVAYTGTHDNQTTRGWFNSLSDDDKDMVRRYLGCNDHEATWAMMRTVLASHAEYAIFPMQDLLDSDDRARMNIPSTCGPWNWAWRMEDWESSDFISSRFSELVRLYGRNGLPAESME</sequence>
<dbReference type="InterPro" id="IPR017853">
    <property type="entry name" value="GH"/>
</dbReference>
<dbReference type="RefSeq" id="WP_013739067.1">
    <property type="nucleotide sequence ID" value="NC_015436.1"/>
</dbReference>
<dbReference type="NCBIfam" id="NF011080">
    <property type="entry name" value="PRK14508.1-3"/>
    <property type="match status" value="1"/>
</dbReference>
<reference evidence="12" key="1">
    <citation type="submission" date="2011-04" db="EMBL/GenBank/DDBJ databases">
        <title>The complete genome of Spirochaeta coccoides DSM 17374.</title>
        <authorList>
            <person name="Lucas S."/>
            <person name="Copeland A."/>
            <person name="Lapidus A."/>
            <person name="Bruce D."/>
            <person name="Goodwin L."/>
            <person name="Pitluck S."/>
            <person name="Peters L."/>
            <person name="Kyrpides N."/>
            <person name="Mavromatis K."/>
            <person name="Pagani I."/>
            <person name="Ivanova N."/>
            <person name="Ovchinnikova G."/>
            <person name="Lu M."/>
            <person name="Detter J.C."/>
            <person name="Tapia R."/>
            <person name="Han C."/>
            <person name="Land M."/>
            <person name="Hauser L."/>
            <person name="Markowitz V."/>
            <person name="Cheng J.-F."/>
            <person name="Hugenholtz P."/>
            <person name="Woyke T."/>
            <person name="Wu D."/>
            <person name="Spring S."/>
            <person name="Schroeder M."/>
            <person name="Brambilla E."/>
            <person name="Klenk H.-P."/>
            <person name="Eisen J.A."/>
        </authorList>
    </citation>
    <scope>NUCLEOTIDE SEQUENCE [LARGE SCALE GENOMIC DNA]</scope>
    <source>
        <strain evidence="12">ATCC BAA-1237 / DSM 17374 / SPN1</strain>
    </source>
</reference>
<evidence type="ECO:0000256" key="6">
    <source>
        <dbReference type="ARBA" id="ARBA00022679"/>
    </source>
</evidence>
<evidence type="ECO:0000256" key="1">
    <source>
        <dbReference type="ARBA" id="ARBA00000439"/>
    </source>
</evidence>
<evidence type="ECO:0000256" key="8">
    <source>
        <dbReference type="ARBA" id="ARBA00031423"/>
    </source>
</evidence>
<evidence type="ECO:0000256" key="2">
    <source>
        <dbReference type="ARBA" id="ARBA00005684"/>
    </source>
</evidence>
<dbReference type="SUPFAM" id="SSF51445">
    <property type="entry name" value="(Trans)glycosidases"/>
    <property type="match status" value="1"/>
</dbReference>
<protein>
    <recommendedName>
        <fullName evidence="4 10">4-alpha-glucanotransferase</fullName>
        <ecNumber evidence="3 10">2.4.1.25</ecNumber>
    </recommendedName>
    <alternativeName>
        <fullName evidence="8 10">Amylomaltase</fullName>
    </alternativeName>
    <alternativeName>
        <fullName evidence="9 10">Disproportionating enzyme</fullName>
    </alternativeName>
</protein>
<evidence type="ECO:0000256" key="3">
    <source>
        <dbReference type="ARBA" id="ARBA00012560"/>
    </source>
</evidence>
<dbReference type="Pfam" id="PF02446">
    <property type="entry name" value="Glyco_hydro_77"/>
    <property type="match status" value="1"/>
</dbReference>
<organism evidence="11 12">
    <name type="scientific">Parasphaerochaeta coccoides (strain ATCC BAA-1237 / DSM 17374 / SPN1)</name>
    <name type="common">Sphaerochaeta coccoides</name>
    <dbReference type="NCBI Taxonomy" id="760011"/>
    <lineage>
        <taxon>Bacteria</taxon>
        <taxon>Pseudomonadati</taxon>
        <taxon>Spirochaetota</taxon>
        <taxon>Spirochaetia</taxon>
        <taxon>Spirochaetales</taxon>
        <taxon>Sphaerochaetaceae</taxon>
        <taxon>Parasphaerochaeta</taxon>
    </lineage>
</organism>
<accession>F4GIG3</accession>
<dbReference type="STRING" id="760011.Spico_0443"/>
<keyword evidence="6 10" id="KW-0808">Transferase</keyword>
<evidence type="ECO:0000256" key="5">
    <source>
        <dbReference type="ARBA" id="ARBA00022676"/>
    </source>
</evidence>
<dbReference type="GO" id="GO:0004134">
    <property type="term" value="F:4-alpha-glucanotransferase activity"/>
    <property type="evidence" value="ECO:0007669"/>
    <property type="project" value="UniProtKB-EC"/>
</dbReference>
<dbReference type="KEGG" id="scc:Spico_0443"/>
<evidence type="ECO:0000313" key="11">
    <source>
        <dbReference type="EMBL" id="AEC01671.1"/>
    </source>
</evidence>
<evidence type="ECO:0000256" key="10">
    <source>
        <dbReference type="RuleBase" id="RU361207"/>
    </source>
</evidence>
<dbReference type="Proteomes" id="UP000007939">
    <property type="component" value="Chromosome"/>
</dbReference>
<evidence type="ECO:0000313" key="12">
    <source>
        <dbReference type="Proteomes" id="UP000007939"/>
    </source>
</evidence>
<reference evidence="11 12" key="2">
    <citation type="journal article" date="2012" name="Stand. Genomic Sci.">
        <title>Complete genome sequence of the termite hindgut bacterium Spirochaeta coccoides type strain (SPN1(T)), reclassification in the genus Sphaerochaeta as Sphaerochaeta coccoides comb. nov. and emendations of the family Spirochaetaceae and the genus Sphaerochaeta.</title>
        <authorList>
            <person name="Abt B."/>
            <person name="Han C."/>
            <person name="Scheuner C."/>
            <person name="Lu M."/>
            <person name="Lapidus A."/>
            <person name="Nolan M."/>
            <person name="Lucas S."/>
            <person name="Hammon N."/>
            <person name="Deshpande S."/>
            <person name="Cheng J.F."/>
            <person name="Tapia R."/>
            <person name="Goodwin L.A."/>
            <person name="Pitluck S."/>
            <person name="Liolios K."/>
            <person name="Pagani I."/>
            <person name="Ivanova N."/>
            <person name="Mavromatis K."/>
            <person name="Mikhailova N."/>
            <person name="Huntemann M."/>
            <person name="Pati A."/>
            <person name="Chen A."/>
            <person name="Palaniappan K."/>
            <person name="Land M."/>
            <person name="Hauser L."/>
            <person name="Brambilla E.M."/>
            <person name="Rohde M."/>
            <person name="Spring S."/>
            <person name="Gronow S."/>
            <person name="Goker M."/>
            <person name="Woyke T."/>
            <person name="Bristow J."/>
            <person name="Eisen J.A."/>
            <person name="Markowitz V."/>
            <person name="Hugenholtz P."/>
            <person name="Kyrpides N.C."/>
            <person name="Klenk H.P."/>
            <person name="Detter J.C."/>
        </authorList>
    </citation>
    <scope>NUCLEOTIDE SEQUENCE [LARGE SCALE GENOMIC DNA]</scope>
    <source>
        <strain evidence="12">ATCC BAA-1237 / DSM 17374 / SPN1</strain>
    </source>
</reference>
<keyword evidence="5 10" id="KW-0328">Glycosyltransferase</keyword>
<name>F4GIG3_PARC1</name>
<keyword evidence="12" id="KW-1185">Reference proteome</keyword>
<dbReference type="EC" id="2.4.1.25" evidence="3 10"/>
<dbReference type="eggNOG" id="COG1640">
    <property type="taxonomic scope" value="Bacteria"/>
</dbReference>
<dbReference type="PANTHER" id="PTHR32438">
    <property type="entry name" value="4-ALPHA-GLUCANOTRANSFERASE DPE1, CHLOROPLASTIC/AMYLOPLASTIC"/>
    <property type="match status" value="1"/>
</dbReference>
<comment type="catalytic activity">
    <reaction evidence="1 10">
        <text>Transfers a segment of a (1-&gt;4)-alpha-D-glucan to a new position in an acceptor, which may be glucose or a (1-&gt;4)-alpha-D-glucan.</text>
        <dbReference type="EC" id="2.4.1.25"/>
    </reaction>
</comment>
<gene>
    <name evidence="11" type="ordered locus">Spico_0443</name>
</gene>
<evidence type="ECO:0000256" key="7">
    <source>
        <dbReference type="ARBA" id="ARBA00023277"/>
    </source>
</evidence>
<comment type="similarity">
    <text evidence="2 10">Belongs to the disproportionating enzyme family.</text>
</comment>
<dbReference type="HOGENOM" id="CLU_014132_1_0_12"/>
<evidence type="ECO:0000256" key="9">
    <source>
        <dbReference type="ARBA" id="ARBA00031501"/>
    </source>
</evidence>
<dbReference type="EMBL" id="CP002659">
    <property type="protein sequence ID" value="AEC01671.1"/>
    <property type="molecule type" value="Genomic_DNA"/>
</dbReference>
<evidence type="ECO:0000256" key="4">
    <source>
        <dbReference type="ARBA" id="ARBA00020295"/>
    </source>
</evidence>
<dbReference type="NCBIfam" id="TIGR00217">
    <property type="entry name" value="malQ"/>
    <property type="match status" value="1"/>
</dbReference>
<dbReference type="InterPro" id="IPR003385">
    <property type="entry name" value="Glyco_hydro_77"/>
</dbReference>
<dbReference type="Gene3D" id="3.20.20.80">
    <property type="entry name" value="Glycosidases"/>
    <property type="match status" value="1"/>
</dbReference>
<keyword evidence="7 10" id="KW-0119">Carbohydrate metabolism</keyword>
<dbReference type="OrthoDB" id="9811841at2"/>
<dbReference type="GO" id="GO:0005975">
    <property type="term" value="P:carbohydrate metabolic process"/>
    <property type="evidence" value="ECO:0007669"/>
    <property type="project" value="InterPro"/>
</dbReference>
<dbReference type="AlphaFoldDB" id="F4GIG3"/>
<dbReference type="PANTHER" id="PTHR32438:SF5">
    <property type="entry name" value="4-ALPHA-GLUCANOTRANSFERASE DPE1, CHLOROPLASTIC_AMYLOPLASTIC"/>
    <property type="match status" value="1"/>
</dbReference>